<sequence length="297" mass="34740">MNEICISIGARILLSIFILIGSMLWLTNYYLGEVITETFAVPLLVNKDSGEFYPLDYFPANSASEVSKIFKQKVINTTDNIKLNDSNIRDLIEWILIRYLQKMHSTKIMDLVIGRKFPILFPTSMSFMNVYRPFEDNIFVKEAKKSWTDSLFQALLPKGVFVERKTSMENSTHTEVGVVLRGKLLTPLKFLSITATVIGIQYGTPMSLLYLRGCTPKIFVIGEDKIICQEREISEKEAEELRNWIEIEYAVTVKYKMRGWMFFHPKFRNWYQWAQDVISHAKSYFDFDTYLKEKHLR</sequence>
<organism evidence="2 3">
    <name type="scientific">Thermococcus siculi</name>
    <dbReference type="NCBI Taxonomy" id="72803"/>
    <lineage>
        <taxon>Archaea</taxon>
        <taxon>Methanobacteriati</taxon>
        <taxon>Methanobacteriota</taxon>
        <taxon>Thermococci</taxon>
        <taxon>Thermococcales</taxon>
        <taxon>Thermococcaceae</taxon>
        <taxon>Thermococcus</taxon>
    </lineage>
</organism>
<evidence type="ECO:0000256" key="1">
    <source>
        <dbReference type="SAM" id="Phobius"/>
    </source>
</evidence>
<keyword evidence="1" id="KW-0472">Membrane</keyword>
<keyword evidence="1" id="KW-1133">Transmembrane helix</keyword>
<evidence type="ECO:0000313" key="2">
    <source>
        <dbReference type="EMBL" id="ASJ09208.1"/>
    </source>
</evidence>
<feature type="transmembrane region" description="Helical" evidence="1">
    <location>
        <begin position="12"/>
        <end position="31"/>
    </location>
</feature>
<reference evidence="2 3" key="1">
    <citation type="submission" date="2016-04" db="EMBL/GenBank/DDBJ databases">
        <title>Complete genome sequence of Thermococcus siculi type strain RG-20.</title>
        <authorList>
            <person name="Oger P.M."/>
        </authorList>
    </citation>
    <scope>NUCLEOTIDE SEQUENCE [LARGE SCALE GENOMIC DNA]</scope>
    <source>
        <strain evidence="2 3">RG-20</strain>
    </source>
</reference>
<evidence type="ECO:0000313" key="3">
    <source>
        <dbReference type="Proteomes" id="UP000250125"/>
    </source>
</evidence>
<protein>
    <submittedName>
        <fullName evidence="2">Uncharacterized protein</fullName>
    </submittedName>
</protein>
<keyword evidence="1" id="KW-0812">Transmembrane</keyword>
<dbReference type="EMBL" id="CP015103">
    <property type="protein sequence ID" value="ASJ09208.1"/>
    <property type="molecule type" value="Genomic_DNA"/>
</dbReference>
<dbReference type="AlphaFoldDB" id="A0A2Z2MN12"/>
<dbReference type="Proteomes" id="UP000250125">
    <property type="component" value="Chromosome"/>
</dbReference>
<accession>A0A2Z2MN12</accession>
<name>A0A2Z2MN12_9EURY</name>
<gene>
    <name evidence="2" type="ORF">A3L11_08180</name>
</gene>
<keyword evidence="3" id="KW-1185">Reference proteome</keyword>
<dbReference type="KEGG" id="tsl:A3L11_08180"/>
<proteinExistence type="predicted"/>